<evidence type="ECO:0000256" key="3">
    <source>
        <dbReference type="ARBA" id="ARBA00012483"/>
    </source>
</evidence>
<feature type="domain" description="RING-type" evidence="10">
    <location>
        <begin position="266"/>
        <end position="315"/>
    </location>
</feature>
<evidence type="ECO:0000256" key="1">
    <source>
        <dbReference type="ARBA" id="ARBA00000900"/>
    </source>
</evidence>
<keyword evidence="5" id="KW-0479">Metal-binding</keyword>
<sequence>MKFGKTYTEFIEKEAGNQLAGCSYVEFKRLKKVLKRCTMQDSASSGDDMDIDSLSSCSPSHSCASDSRACATLGLDNKPCSPTKKKQRKGSPAAAFTAGECPSSCAGCDAKFFGELMEELSEVVGCFNSRAEQLVKLHMATGLRKYILRGKRTNREAMIQEGQLLINYASMNAIAVRKILKKYDKVHRSREGGIFKSRLMAMRGELLKSPYLVELGALHLNLADAKENTSPVTDLVGEFSCDFEAFSPTLTCKLIESATLDFDLSCPICLETLFEPVALGCGHLFCNNCACTAASVLGHEGPKSARCDAQCAICRQAGVYPDAVKLKELSVLIKNRCPEYWKERAHREREQQLKLRKEFYDQQMEILLNMRDSMFRSN</sequence>
<dbReference type="AlphaFoldDB" id="A0A8T0I4G3"/>
<gene>
    <name evidence="12" type="ORF">KC19_4G019300</name>
</gene>
<dbReference type="SUPFAM" id="SSF57850">
    <property type="entry name" value="RING/U-box"/>
    <property type="match status" value="1"/>
</dbReference>
<evidence type="ECO:0000259" key="11">
    <source>
        <dbReference type="PROSITE" id="PS51382"/>
    </source>
</evidence>
<dbReference type="InterPro" id="IPR027370">
    <property type="entry name" value="Znf-RING_euk"/>
</dbReference>
<proteinExistence type="predicted"/>
<dbReference type="InterPro" id="IPR013083">
    <property type="entry name" value="Znf_RING/FYVE/PHD"/>
</dbReference>
<evidence type="ECO:0000256" key="2">
    <source>
        <dbReference type="ARBA" id="ARBA00004906"/>
    </source>
</evidence>
<keyword evidence="8" id="KW-0862">Zinc</keyword>
<keyword evidence="4" id="KW-0808">Transferase</keyword>
<feature type="domain" description="SPX" evidence="11">
    <location>
        <begin position="1"/>
        <end position="197"/>
    </location>
</feature>
<dbReference type="InterPro" id="IPR004331">
    <property type="entry name" value="SPX_dom"/>
</dbReference>
<dbReference type="EMBL" id="CM026424">
    <property type="protein sequence ID" value="KAG0578394.1"/>
    <property type="molecule type" value="Genomic_DNA"/>
</dbReference>
<dbReference type="CDD" id="cd23127">
    <property type="entry name" value="RING-HC_BAH1-like"/>
    <property type="match status" value="1"/>
</dbReference>
<dbReference type="PROSITE" id="PS00518">
    <property type="entry name" value="ZF_RING_1"/>
    <property type="match status" value="1"/>
</dbReference>
<keyword evidence="7" id="KW-0833">Ubl conjugation pathway</keyword>
<name>A0A8T0I4G3_CERPU</name>
<organism evidence="12 13">
    <name type="scientific">Ceratodon purpureus</name>
    <name type="common">Fire moss</name>
    <name type="synonym">Dicranum purpureum</name>
    <dbReference type="NCBI Taxonomy" id="3225"/>
    <lineage>
        <taxon>Eukaryota</taxon>
        <taxon>Viridiplantae</taxon>
        <taxon>Streptophyta</taxon>
        <taxon>Embryophyta</taxon>
        <taxon>Bryophyta</taxon>
        <taxon>Bryophytina</taxon>
        <taxon>Bryopsida</taxon>
        <taxon>Dicranidae</taxon>
        <taxon>Pseudoditrichales</taxon>
        <taxon>Ditrichaceae</taxon>
        <taxon>Ceratodon</taxon>
    </lineage>
</organism>
<evidence type="ECO:0000256" key="8">
    <source>
        <dbReference type="ARBA" id="ARBA00022833"/>
    </source>
</evidence>
<protein>
    <recommendedName>
        <fullName evidence="3">RING-type E3 ubiquitin transferase</fullName>
        <ecNumber evidence="3">2.3.2.27</ecNumber>
    </recommendedName>
</protein>
<dbReference type="SMART" id="SM00184">
    <property type="entry name" value="RING"/>
    <property type="match status" value="1"/>
</dbReference>
<dbReference type="Proteomes" id="UP000822688">
    <property type="component" value="Chromosome 4"/>
</dbReference>
<dbReference type="InterPro" id="IPR001841">
    <property type="entry name" value="Znf_RING"/>
</dbReference>
<dbReference type="InterPro" id="IPR033326">
    <property type="entry name" value="BAH1"/>
</dbReference>
<dbReference type="PANTHER" id="PTHR46764">
    <property type="entry name" value="E3 UBIQUITIN-PROTEIN LIGASE BAH1"/>
    <property type="match status" value="1"/>
</dbReference>
<keyword evidence="6 9" id="KW-0863">Zinc-finger</keyword>
<dbReference type="PROSITE" id="PS51382">
    <property type="entry name" value="SPX"/>
    <property type="match status" value="1"/>
</dbReference>
<dbReference type="PROSITE" id="PS50089">
    <property type="entry name" value="ZF_RING_2"/>
    <property type="match status" value="1"/>
</dbReference>
<comment type="caution">
    <text evidence="12">The sequence shown here is derived from an EMBL/GenBank/DDBJ whole genome shotgun (WGS) entry which is preliminary data.</text>
</comment>
<evidence type="ECO:0000313" key="13">
    <source>
        <dbReference type="Proteomes" id="UP000822688"/>
    </source>
</evidence>
<evidence type="ECO:0000313" key="12">
    <source>
        <dbReference type="EMBL" id="KAG0578394.1"/>
    </source>
</evidence>
<dbReference type="OrthoDB" id="6105938at2759"/>
<dbReference type="PANTHER" id="PTHR46764:SF2">
    <property type="entry name" value="E3 UBIQUITIN-PROTEIN LIGASE BAH1-LIKE-RELATED"/>
    <property type="match status" value="1"/>
</dbReference>
<dbReference type="Pfam" id="PF13445">
    <property type="entry name" value="zf-RING_UBOX"/>
    <property type="match status" value="1"/>
</dbReference>
<evidence type="ECO:0000256" key="4">
    <source>
        <dbReference type="ARBA" id="ARBA00022679"/>
    </source>
</evidence>
<dbReference type="GO" id="GO:0008270">
    <property type="term" value="F:zinc ion binding"/>
    <property type="evidence" value="ECO:0007669"/>
    <property type="project" value="UniProtKB-KW"/>
</dbReference>
<reference evidence="12" key="1">
    <citation type="submission" date="2020-06" db="EMBL/GenBank/DDBJ databases">
        <title>WGS assembly of Ceratodon purpureus strain R40.</title>
        <authorList>
            <person name="Carey S.B."/>
            <person name="Jenkins J."/>
            <person name="Shu S."/>
            <person name="Lovell J.T."/>
            <person name="Sreedasyam A."/>
            <person name="Maumus F."/>
            <person name="Tiley G.P."/>
            <person name="Fernandez-Pozo N."/>
            <person name="Barry K."/>
            <person name="Chen C."/>
            <person name="Wang M."/>
            <person name="Lipzen A."/>
            <person name="Daum C."/>
            <person name="Saski C.A."/>
            <person name="Payton A.C."/>
            <person name="Mcbreen J.C."/>
            <person name="Conrad R.E."/>
            <person name="Kollar L.M."/>
            <person name="Olsson S."/>
            <person name="Huttunen S."/>
            <person name="Landis J.B."/>
            <person name="Wickett N.J."/>
            <person name="Johnson M.G."/>
            <person name="Rensing S.A."/>
            <person name="Grimwood J."/>
            <person name="Schmutz J."/>
            <person name="Mcdaniel S.F."/>
        </authorList>
    </citation>
    <scope>NUCLEOTIDE SEQUENCE</scope>
    <source>
        <strain evidence="12">R40</strain>
    </source>
</reference>
<dbReference type="EC" id="2.3.2.27" evidence="3"/>
<evidence type="ECO:0000256" key="5">
    <source>
        <dbReference type="ARBA" id="ARBA00022723"/>
    </source>
</evidence>
<comment type="catalytic activity">
    <reaction evidence="1">
        <text>S-ubiquitinyl-[E2 ubiquitin-conjugating enzyme]-L-cysteine + [acceptor protein]-L-lysine = [E2 ubiquitin-conjugating enzyme]-L-cysteine + N(6)-ubiquitinyl-[acceptor protein]-L-lysine.</text>
        <dbReference type="EC" id="2.3.2.27"/>
    </reaction>
</comment>
<evidence type="ECO:0000256" key="9">
    <source>
        <dbReference type="PROSITE-ProRule" id="PRU00175"/>
    </source>
</evidence>
<dbReference type="Gene3D" id="3.30.40.10">
    <property type="entry name" value="Zinc/RING finger domain, C3HC4 (zinc finger)"/>
    <property type="match status" value="1"/>
</dbReference>
<dbReference type="GO" id="GO:0061630">
    <property type="term" value="F:ubiquitin protein ligase activity"/>
    <property type="evidence" value="ECO:0007669"/>
    <property type="project" value="UniProtKB-EC"/>
</dbReference>
<evidence type="ECO:0000256" key="7">
    <source>
        <dbReference type="ARBA" id="ARBA00022786"/>
    </source>
</evidence>
<accession>A0A8T0I4G3</accession>
<evidence type="ECO:0000259" key="10">
    <source>
        <dbReference type="PROSITE" id="PS50089"/>
    </source>
</evidence>
<dbReference type="InterPro" id="IPR017907">
    <property type="entry name" value="Znf_RING_CS"/>
</dbReference>
<evidence type="ECO:0000256" key="6">
    <source>
        <dbReference type="ARBA" id="ARBA00022771"/>
    </source>
</evidence>
<dbReference type="CDD" id="cd14482">
    <property type="entry name" value="SPX_BAH1-like"/>
    <property type="match status" value="1"/>
</dbReference>
<keyword evidence="13" id="KW-1185">Reference proteome</keyword>
<comment type="pathway">
    <text evidence="2">Protein modification; protein ubiquitination.</text>
</comment>